<dbReference type="Proteomes" id="UP000295142">
    <property type="component" value="Unassembled WGS sequence"/>
</dbReference>
<dbReference type="SUPFAM" id="SSF63829">
    <property type="entry name" value="Calcium-dependent phosphotriesterase"/>
    <property type="match status" value="1"/>
</dbReference>
<dbReference type="AlphaFoldDB" id="A0A4R2KGJ3"/>
<dbReference type="InterPro" id="IPR014567">
    <property type="entry name" value="UCP031900"/>
</dbReference>
<comment type="caution">
    <text evidence="2">The sequence shown here is derived from an EMBL/GenBank/DDBJ whole genome shotgun (WGS) entry which is preliminary data.</text>
</comment>
<feature type="domain" description="Phytase-like" evidence="1">
    <location>
        <begin position="27"/>
        <end position="282"/>
    </location>
</feature>
<gene>
    <name evidence="2" type="ORF">EV655_11428</name>
</gene>
<accession>A0A4R2KGJ3</accession>
<evidence type="ECO:0000259" key="1">
    <source>
        <dbReference type="Pfam" id="PF13449"/>
    </source>
</evidence>
<keyword evidence="3" id="KW-1185">Reference proteome</keyword>
<organism evidence="2 3">
    <name type="scientific">Rhodovulum euryhalinum</name>
    <dbReference type="NCBI Taxonomy" id="35805"/>
    <lineage>
        <taxon>Bacteria</taxon>
        <taxon>Pseudomonadati</taxon>
        <taxon>Pseudomonadota</taxon>
        <taxon>Alphaproteobacteria</taxon>
        <taxon>Rhodobacterales</taxon>
        <taxon>Paracoccaceae</taxon>
        <taxon>Rhodovulum</taxon>
    </lineage>
</organism>
<dbReference type="PIRSF" id="PIRSF031900">
    <property type="entry name" value="UCP031900"/>
    <property type="match status" value="1"/>
</dbReference>
<dbReference type="InterPro" id="IPR027372">
    <property type="entry name" value="Phytase-like_dom"/>
</dbReference>
<dbReference type="Pfam" id="PF13449">
    <property type="entry name" value="Phytase-like"/>
    <property type="match status" value="1"/>
</dbReference>
<proteinExistence type="predicted"/>
<protein>
    <recommendedName>
        <fullName evidence="1">Phytase-like domain-containing protein</fullName>
    </recommendedName>
</protein>
<reference evidence="2 3" key="1">
    <citation type="submission" date="2019-03" db="EMBL/GenBank/DDBJ databases">
        <title>Genomic Encyclopedia of Type Strains, Phase IV (KMG-IV): sequencing the most valuable type-strain genomes for metagenomic binning, comparative biology and taxonomic classification.</title>
        <authorList>
            <person name="Goeker M."/>
        </authorList>
    </citation>
    <scope>NUCLEOTIDE SEQUENCE [LARGE SCALE GENOMIC DNA]</scope>
    <source>
        <strain evidence="2 3">DSM 4868</strain>
    </source>
</reference>
<dbReference type="EMBL" id="SLWW01000014">
    <property type="protein sequence ID" value="TCO69576.1"/>
    <property type="molecule type" value="Genomic_DNA"/>
</dbReference>
<sequence length="302" mass="32219">MLFLALPVRADEAVKVAVLGMPESPDLKGLSGLEVSEDGTHFVAIADRGWFVTGRILREKGGPVALSVDLPAVSMSRDKGGSMRGHGHDAEGLAIAPDGRIFVSFEDDHRIEARRLIRARAIRLPDLPDAPRLGGNSGIEALALGPDGALYALPETLVEASGIPVYRYLLPASNTGPDGGPAGRYREAAWNRDLSLPARGPFHPVGADFGPDGRLYVLERAFVPPLAFRSRVRRFALGPAGPTEEVILLETGIGRHGNLEGLSVWRDAAGAIRLTMVTDDNGMALQRNELVEYRVVSAPGDG</sequence>
<name>A0A4R2KGJ3_9RHOB</name>
<evidence type="ECO:0000313" key="2">
    <source>
        <dbReference type="EMBL" id="TCO69576.1"/>
    </source>
</evidence>
<evidence type="ECO:0000313" key="3">
    <source>
        <dbReference type="Proteomes" id="UP000295142"/>
    </source>
</evidence>